<dbReference type="HAMAP" id="MF_01470">
    <property type="entry name" value="Cas1"/>
    <property type="match status" value="1"/>
</dbReference>
<accession>A0A2U2BVP8</accession>
<dbReference type="NCBIfam" id="TIGR00287">
    <property type="entry name" value="cas1"/>
    <property type="match status" value="1"/>
</dbReference>
<dbReference type="Proteomes" id="UP000245168">
    <property type="component" value="Unassembled WGS sequence"/>
</dbReference>
<feature type="binding site" evidence="10">
    <location>
        <position position="316"/>
    </location>
    <ligand>
        <name>Mn(2+)</name>
        <dbReference type="ChEBI" id="CHEBI:29035"/>
    </ligand>
</feature>
<keyword evidence="3 10" id="KW-0255">Endonuclease</keyword>
<dbReference type="GO" id="GO:0051607">
    <property type="term" value="P:defense response to virus"/>
    <property type="evidence" value="ECO:0007669"/>
    <property type="project" value="UniProtKB-UniRule"/>
</dbReference>
<sequence length="362" mass="40724">MQPLRDDLSAVDTPISGDDWASRCRYWLRAYEESIPRRKRRERQAHPLILTGQGLSIRVHRGALSIRDGNTHYPAEVREHRFFKGALDRPPRIVVVDGSGEITLDAIDWLAEQDIPLIRLRWDGRAISVVGEPAYAADPDKAAWQAAVRANEAERVAFGIPLIRDKIEATLENLADYMPSSEARNRAARTAEAALKALDDAPPRTVFDLIGLEGKAAKAYFRAWAESPIRWKGLKQHPVPEDWLTYASRSALRAKKVPSNRRATHPVNAMLNYAYGILEARTRLQVIAEGYDPTRGIVHGDKTDPDRETLVFDLMEPGRPLAERRVLTLLREHTFHPADFVVTSKGTCRVTPQIAVLFAKIP</sequence>
<dbReference type="PANTHER" id="PTHR34353">
    <property type="entry name" value="CRISPR-ASSOCIATED ENDONUCLEASE CAS1 1"/>
    <property type="match status" value="1"/>
</dbReference>
<evidence type="ECO:0000313" key="12">
    <source>
        <dbReference type="Proteomes" id="UP000245168"/>
    </source>
</evidence>
<dbReference type="EMBL" id="QEXV01000001">
    <property type="protein sequence ID" value="PWE18088.1"/>
    <property type="molecule type" value="Genomic_DNA"/>
</dbReference>
<dbReference type="Pfam" id="PF01867">
    <property type="entry name" value="Cas_Cas1"/>
    <property type="match status" value="1"/>
</dbReference>
<evidence type="ECO:0000256" key="7">
    <source>
        <dbReference type="ARBA" id="ARBA00023125"/>
    </source>
</evidence>
<dbReference type="InterPro" id="IPR042211">
    <property type="entry name" value="CRISPR-assoc_Cas1_N"/>
</dbReference>
<comment type="similarity">
    <text evidence="10">Belongs to the CRISPR-associated endonuclease Cas1 family.</text>
</comment>
<dbReference type="InterPro" id="IPR050646">
    <property type="entry name" value="Cas1"/>
</dbReference>
<dbReference type="CDD" id="cd09634">
    <property type="entry name" value="Cas1_I-II-III"/>
    <property type="match status" value="1"/>
</dbReference>
<keyword evidence="2 10" id="KW-0479">Metal-binding</keyword>
<dbReference type="GO" id="GO:0004519">
    <property type="term" value="F:endonuclease activity"/>
    <property type="evidence" value="ECO:0007669"/>
    <property type="project" value="UniProtKB-UniRule"/>
</dbReference>
<dbReference type="Gene3D" id="1.20.120.920">
    <property type="entry name" value="CRISPR-associated endonuclease Cas1, C-terminal domain"/>
    <property type="match status" value="1"/>
</dbReference>
<keyword evidence="12" id="KW-1185">Reference proteome</keyword>
<dbReference type="AlphaFoldDB" id="A0A2U2BVP8"/>
<evidence type="ECO:0000256" key="10">
    <source>
        <dbReference type="HAMAP-Rule" id="MF_01470"/>
    </source>
</evidence>
<evidence type="ECO:0000256" key="2">
    <source>
        <dbReference type="ARBA" id="ARBA00022723"/>
    </source>
</evidence>
<evidence type="ECO:0000256" key="9">
    <source>
        <dbReference type="ARBA" id="ARBA00038592"/>
    </source>
</evidence>
<dbReference type="InterPro" id="IPR042206">
    <property type="entry name" value="CRISPR-assoc_Cas1_C"/>
</dbReference>
<keyword evidence="5 10" id="KW-0460">Magnesium</keyword>
<evidence type="ECO:0000313" key="11">
    <source>
        <dbReference type="EMBL" id="PWE18088.1"/>
    </source>
</evidence>
<evidence type="ECO:0000256" key="8">
    <source>
        <dbReference type="ARBA" id="ARBA00023211"/>
    </source>
</evidence>
<dbReference type="PANTHER" id="PTHR34353:SF2">
    <property type="entry name" value="CRISPR-ASSOCIATED ENDONUCLEASE CAS1 1"/>
    <property type="match status" value="1"/>
</dbReference>
<comment type="caution">
    <text evidence="11">The sequence shown here is derived from an EMBL/GenBank/DDBJ whole genome shotgun (WGS) entry which is preliminary data.</text>
</comment>
<organism evidence="11 12">
    <name type="scientific">Marinicauda salina</name>
    <dbReference type="NCBI Taxonomy" id="2135793"/>
    <lineage>
        <taxon>Bacteria</taxon>
        <taxon>Pseudomonadati</taxon>
        <taxon>Pseudomonadota</taxon>
        <taxon>Alphaproteobacteria</taxon>
        <taxon>Maricaulales</taxon>
        <taxon>Maricaulaceae</taxon>
        <taxon>Marinicauda</taxon>
    </lineage>
</organism>
<dbReference type="EC" id="3.1.-.-" evidence="10"/>
<keyword evidence="6 10" id="KW-0051">Antiviral defense</keyword>
<feature type="binding site" evidence="10">
    <location>
        <position position="299"/>
    </location>
    <ligand>
        <name>Mn(2+)</name>
        <dbReference type="ChEBI" id="CHEBI:29035"/>
    </ligand>
</feature>
<dbReference type="Gene3D" id="3.100.10.20">
    <property type="entry name" value="CRISPR-associated endonuclease Cas1, N-terminal domain"/>
    <property type="match status" value="1"/>
</dbReference>
<name>A0A2U2BVP8_9PROT</name>
<evidence type="ECO:0000256" key="1">
    <source>
        <dbReference type="ARBA" id="ARBA00022722"/>
    </source>
</evidence>
<gene>
    <name evidence="10 11" type="primary">cas1</name>
    <name evidence="11" type="ORF">DDZ18_00285</name>
</gene>
<dbReference type="GO" id="GO:0043571">
    <property type="term" value="P:maintenance of CRISPR repeat elements"/>
    <property type="evidence" value="ECO:0007669"/>
    <property type="project" value="UniProtKB-UniRule"/>
</dbReference>
<comment type="subunit">
    <text evidence="9 10">Homodimer, forms a heterotetramer with a Cas2 homodimer.</text>
</comment>
<evidence type="ECO:0000256" key="6">
    <source>
        <dbReference type="ARBA" id="ARBA00023118"/>
    </source>
</evidence>
<feature type="binding site" evidence="10">
    <location>
        <position position="213"/>
    </location>
    <ligand>
        <name>Mn(2+)</name>
        <dbReference type="ChEBI" id="CHEBI:29035"/>
    </ligand>
</feature>
<keyword evidence="1 10" id="KW-0540">Nuclease</keyword>
<evidence type="ECO:0000256" key="4">
    <source>
        <dbReference type="ARBA" id="ARBA00022801"/>
    </source>
</evidence>
<comment type="function">
    <text evidence="10">CRISPR (clustered regularly interspaced short palindromic repeat), is an adaptive immune system that provides protection against mobile genetic elements (viruses, transposable elements and conjugative plasmids). CRISPR clusters contain spacers, sequences complementary to antecedent mobile elements, and target invading nucleic acids. CRISPR clusters are transcribed and processed into CRISPR RNA (crRNA). Acts as a dsDNA endonuclease. Involved in the integration of spacer DNA into the CRISPR cassette.</text>
</comment>
<dbReference type="GO" id="GO:0016787">
    <property type="term" value="F:hydrolase activity"/>
    <property type="evidence" value="ECO:0007669"/>
    <property type="project" value="UniProtKB-KW"/>
</dbReference>
<comment type="cofactor">
    <cofactor evidence="10">
        <name>Mg(2+)</name>
        <dbReference type="ChEBI" id="CHEBI:18420"/>
    </cofactor>
    <cofactor evidence="10">
        <name>Mn(2+)</name>
        <dbReference type="ChEBI" id="CHEBI:29035"/>
    </cofactor>
</comment>
<dbReference type="InterPro" id="IPR002729">
    <property type="entry name" value="CRISPR-assoc_Cas1"/>
</dbReference>
<keyword evidence="8 10" id="KW-0464">Manganese</keyword>
<dbReference type="GO" id="GO:0046872">
    <property type="term" value="F:metal ion binding"/>
    <property type="evidence" value="ECO:0007669"/>
    <property type="project" value="UniProtKB-UniRule"/>
</dbReference>
<dbReference type="GO" id="GO:0003677">
    <property type="term" value="F:DNA binding"/>
    <property type="evidence" value="ECO:0007669"/>
    <property type="project" value="UniProtKB-KW"/>
</dbReference>
<keyword evidence="4 10" id="KW-0378">Hydrolase</keyword>
<reference evidence="12" key="1">
    <citation type="submission" date="2018-05" db="EMBL/GenBank/DDBJ databases">
        <authorList>
            <person name="Liu B.-T."/>
        </authorList>
    </citation>
    <scope>NUCLEOTIDE SEQUENCE [LARGE SCALE GENOMIC DNA]</scope>
    <source>
        <strain evidence="12">WD6-1</strain>
    </source>
</reference>
<evidence type="ECO:0000256" key="3">
    <source>
        <dbReference type="ARBA" id="ARBA00022759"/>
    </source>
</evidence>
<proteinExistence type="inferred from homology"/>
<evidence type="ECO:0000256" key="5">
    <source>
        <dbReference type="ARBA" id="ARBA00022842"/>
    </source>
</evidence>
<protein>
    <recommendedName>
        <fullName evidence="10">CRISPR-associated endonuclease Cas1</fullName>
        <ecNumber evidence="10">3.1.-.-</ecNumber>
    </recommendedName>
</protein>
<keyword evidence="7 10" id="KW-0238">DNA-binding</keyword>